<evidence type="ECO:0000313" key="2">
    <source>
        <dbReference type="EMBL" id="ARX84549.1"/>
    </source>
</evidence>
<evidence type="ECO:0000259" key="1">
    <source>
        <dbReference type="Pfam" id="PF04149"/>
    </source>
</evidence>
<dbReference type="AlphaFoldDB" id="A0A1Z1WDR4"/>
<feature type="domain" description="DUF397" evidence="1">
    <location>
        <begin position="6"/>
        <end position="58"/>
    </location>
</feature>
<dbReference type="InterPro" id="IPR007278">
    <property type="entry name" value="DUF397"/>
</dbReference>
<protein>
    <recommendedName>
        <fullName evidence="1">DUF397 domain-containing protein</fullName>
    </recommendedName>
</protein>
<dbReference type="RefSeq" id="WP_087884751.1">
    <property type="nucleotide sequence ID" value="NZ_CP021748.1"/>
</dbReference>
<keyword evidence="3" id="KW-1185">Reference proteome</keyword>
<sequence>MPEPTSWQKSSYCGSGDSCIHVSADPTGQVRLTESADPAPVILSAPRTAFAALLRAAKESPNRA</sequence>
<proteinExistence type="predicted"/>
<dbReference type="OrthoDB" id="4324620at2"/>
<gene>
    <name evidence="2" type="ORF">SMD44_03988</name>
</gene>
<dbReference type="EMBL" id="CP021748">
    <property type="protein sequence ID" value="ARX84549.1"/>
    <property type="molecule type" value="Genomic_DNA"/>
</dbReference>
<organism evidence="2 3">
    <name type="scientific">Streptomyces alboflavus</name>
    <dbReference type="NCBI Taxonomy" id="67267"/>
    <lineage>
        <taxon>Bacteria</taxon>
        <taxon>Bacillati</taxon>
        <taxon>Actinomycetota</taxon>
        <taxon>Actinomycetes</taxon>
        <taxon>Kitasatosporales</taxon>
        <taxon>Streptomycetaceae</taxon>
        <taxon>Streptomyces</taxon>
    </lineage>
</organism>
<dbReference type="Proteomes" id="UP000195880">
    <property type="component" value="Chromosome"/>
</dbReference>
<accession>A0A1Z1WDR4</accession>
<dbReference type="Pfam" id="PF04149">
    <property type="entry name" value="DUF397"/>
    <property type="match status" value="1"/>
</dbReference>
<name>A0A1Z1WDR4_9ACTN</name>
<evidence type="ECO:0000313" key="3">
    <source>
        <dbReference type="Proteomes" id="UP000195880"/>
    </source>
</evidence>
<reference evidence="2 3" key="1">
    <citation type="submission" date="2017-05" db="EMBL/GenBank/DDBJ databases">
        <title>Streptomyces alboflavus Genome sequencing and assembly.</title>
        <authorList>
            <person name="Wang Y."/>
            <person name="Du B."/>
            <person name="Ding Y."/>
            <person name="Liu H."/>
            <person name="Hou Q."/>
            <person name="Liu K."/>
            <person name="Wang C."/>
            <person name="Yao L."/>
        </authorList>
    </citation>
    <scope>NUCLEOTIDE SEQUENCE [LARGE SCALE GENOMIC DNA]</scope>
    <source>
        <strain evidence="2 3">MDJK44</strain>
    </source>
</reference>
<dbReference type="KEGG" id="salf:SMD44_03988"/>